<organism evidence="1 2">
    <name type="scientific">[Candida] jaroonii</name>
    <dbReference type="NCBI Taxonomy" id="467808"/>
    <lineage>
        <taxon>Eukaryota</taxon>
        <taxon>Fungi</taxon>
        <taxon>Dikarya</taxon>
        <taxon>Ascomycota</taxon>
        <taxon>Saccharomycotina</taxon>
        <taxon>Pichiomycetes</taxon>
        <taxon>Debaryomycetaceae</taxon>
        <taxon>Yamadazyma</taxon>
    </lineage>
</organism>
<sequence length="362" mass="41797">MTKKQRIIVEPRLKPIKYKLNDLTFNKIAKTKVTIDGEEFYSLEDNPLNKRGYKYKPCKPNKLFKSTLYSTTEIASFNIRPSYFDKSQGIVFKDDLIVSNKENGWRSIRSNIGVSKGDWYVEFNIIKTGDNDHVRIGFARKEASLEAPIGFDGYGYGLRDVTGQKITLSRPKSFMDKGFASGDTIGFRIVLPETEETREINLIRDQIPIKYKNSLYYEQFEYTKTEKMSQLLNPVKIFGEKLTKLETFEDLPTIPGSKIIVYKNGKEMGTMFENLYSFNSKNLEQSSNPNFKHTNDGSLGYYPMISIFNNAIVEMNASATPPVPGCKPINERYDEFVVEEYFWDLMDEVESCYLDDLEKIDQ</sequence>
<accession>A0ACA9YD97</accession>
<evidence type="ECO:0000313" key="2">
    <source>
        <dbReference type="Proteomes" id="UP001152531"/>
    </source>
</evidence>
<proteinExistence type="predicted"/>
<dbReference type="Proteomes" id="UP001152531">
    <property type="component" value="Unassembled WGS sequence"/>
</dbReference>
<keyword evidence="2" id="KW-1185">Reference proteome</keyword>
<reference evidence="1" key="1">
    <citation type="submission" date="2022-06" db="EMBL/GenBank/DDBJ databases">
        <authorList>
            <person name="Legras J.-L."/>
            <person name="Devillers H."/>
            <person name="Grondin C."/>
        </authorList>
    </citation>
    <scope>NUCLEOTIDE SEQUENCE</scope>
    <source>
        <strain evidence="1">CLIB 1444</strain>
    </source>
</reference>
<gene>
    <name evidence="1" type="ORF">CLIB1444_12S02872</name>
</gene>
<comment type="caution">
    <text evidence="1">The sequence shown here is derived from an EMBL/GenBank/DDBJ whole genome shotgun (WGS) entry which is preliminary data.</text>
</comment>
<protein>
    <submittedName>
        <fullName evidence="1">Uncharacterized protein</fullName>
    </submittedName>
</protein>
<name>A0ACA9YD97_9ASCO</name>
<dbReference type="EMBL" id="CALSDN010000012">
    <property type="protein sequence ID" value="CAH6723039.1"/>
    <property type="molecule type" value="Genomic_DNA"/>
</dbReference>
<evidence type="ECO:0000313" key="1">
    <source>
        <dbReference type="EMBL" id="CAH6723039.1"/>
    </source>
</evidence>